<evidence type="ECO:0000313" key="2">
    <source>
        <dbReference type="Proteomes" id="UP000247483"/>
    </source>
</evidence>
<reference evidence="1 2" key="1">
    <citation type="submission" date="2018-05" db="EMBL/GenBank/DDBJ databases">
        <title>Reference genomes for bee gut microbiota database.</title>
        <authorList>
            <person name="Ellegaard K.M."/>
        </authorList>
    </citation>
    <scope>NUCLEOTIDE SEQUENCE [LARGE SCALE GENOMIC DNA]</scope>
    <source>
        <strain evidence="1 2">ESL0177</strain>
    </source>
</reference>
<comment type="caution">
    <text evidence="1">The sequence shown here is derived from an EMBL/GenBank/DDBJ whole genome shotgun (WGS) entry which is preliminary data.</text>
</comment>
<dbReference type="AlphaFoldDB" id="A0A2V4DV21"/>
<proteinExistence type="predicted"/>
<evidence type="ECO:0000313" key="1">
    <source>
        <dbReference type="EMBL" id="PXZ04625.1"/>
    </source>
</evidence>
<gene>
    <name evidence="1" type="ORF">DKK79_09760</name>
</gene>
<organism evidence="1 2">
    <name type="scientific">Gilliamella apicola</name>
    <dbReference type="NCBI Taxonomy" id="1196095"/>
    <lineage>
        <taxon>Bacteria</taxon>
        <taxon>Pseudomonadati</taxon>
        <taxon>Pseudomonadota</taxon>
        <taxon>Gammaproteobacteria</taxon>
        <taxon>Orbales</taxon>
        <taxon>Orbaceae</taxon>
        <taxon>Gilliamella</taxon>
    </lineage>
</organism>
<sequence>MLLITTYSSHALTASTSSVINGRAPYLTFDGGRTQAKNTKGLLEISFSNGDKFTPETNSSSLDDPLTLPEVGQSFADINMLIPTNTDSIDLSLIIGPPFNFWGDDDGDGQGINGISATGSLNLSIVDRNGQAVTRNTVLEPCKAPYKLTLSNSEGSLKTRYGVPNESGFRKSVAIYYINPKTKAEVCYVRPDMFFKSTVYEGSPMWDRFNGFFPQSFTPSSYELNFPTTGANNFYFDLDISGALYPLKWEAISANGVIKATMTNSTRRGVRVTLTGPSVKESQWSLDNPVNIPKPSLPQVFELVGRDENNNEVLKYGFVLKQWFVNGGTTRYNYSKIPSLCNSIGYRMPEIKDLTNANFNNLGATPSSSVNQLQRHIGAGFFTEWGALAKYSDTGFVEYGYYYTVTNGQQYTVHWNGRVGERNSGVFDFSMVCAYP</sequence>
<dbReference type="Proteomes" id="UP000247483">
    <property type="component" value="Unassembled WGS sequence"/>
</dbReference>
<dbReference type="EMBL" id="QGLP01000005">
    <property type="protein sequence ID" value="PXZ04625.1"/>
    <property type="molecule type" value="Genomic_DNA"/>
</dbReference>
<accession>A0A2V4DV21</accession>
<name>A0A2V4DV21_9GAMM</name>
<dbReference type="RefSeq" id="WP_110423901.1">
    <property type="nucleotide sequence ID" value="NZ_QGLP01000005.1"/>
</dbReference>
<protein>
    <submittedName>
        <fullName evidence="1">Uncharacterized protein</fullName>
    </submittedName>
</protein>